<dbReference type="RefSeq" id="XP_056549315.1">
    <property type="nucleotide sequence ID" value="XM_056705417.1"/>
</dbReference>
<dbReference type="Proteomes" id="UP001147782">
    <property type="component" value="Unassembled WGS sequence"/>
</dbReference>
<evidence type="ECO:0000313" key="1">
    <source>
        <dbReference type="EMBL" id="KAJ5355292.1"/>
    </source>
</evidence>
<dbReference type="AlphaFoldDB" id="A0A9W9R7R5"/>
<organism evidence="1 2">
    <name type="scientific">Penicillium cataractarum</name>
    <dbReference type="NCBI Taxonomy" id="2100454"/>
    <lineage>
        <taxon>Eukaryota</taxon>
        <taxon>Fungi</taxon>
        <taxon>Dikarya</taxon>
        <taxon>Ascomycota</taxon>
        <taxon>Pezizomycotina</taxon>
        <taxon>Eurotiomycetes</taxon>
        <taxon>Eurotiomycetidae</taxon>
        <taxon>Eurotiales</taxon>
        <taxon>Aspergillaceae</taxon>
        <taxon>Penicillium</taxon>
    </lineage>
</organism>
<dbReference type="EMBL" id="JAPZBS010000010">
    <property type="protein sequence ID" value="KAJ5355292.1"/>
    <property type="molecule type" value="Genomic_DNA"/>
</dbReference>
<comment type="caution">
    <text evidence="1">The sequence shown here is derived from an EMBL/GenBank/DDBJ whole genome shotgun (WGS) entry which is preliminary data.</text>
</comment>
<sequence>MPPPSLDSLYRELAYYSAFTTPEEVRITMLRLLSRFSIDDLDNAIVEWRFNRAIRDDQLLSLLQSRYLTRNPESSGILREIAVLEIEQFHSQRTDADQSSRRRWSSALLWDSSRLDVHPPENSTEWAAIEKIYGLNPDDVINIDYNQCPQALSALDKAASALLRDNIQDHTEAWARDRDALVALLRAGNYAGAETIRGTIFKEE</sequence>
<accession>A0A9W9R7R5</accession>
<name>A0A9W9R7R5_9EURO</name>
<evidence type="ECO:0000313" key="2">
    <source>
        <dbReference type="Proteomes" id="UP001147782"/>
    </source>
</evidence>
<reference evidence="1" key="2">
    <citation type="journal article" date="2023" name="IMA Fungus">
        <title>Comparative genomic study of the Penicillium genus elucidates a diverse pangenome and 15 lateral gene transfer events.</title>
        <authorList>
            <person name="Petersen C."/>
            <person name="Sorensen T."/>
            <person name="Nielsen M.R."/>
            <person name="Sondergaard T.E."/>
            <person name="Sorensen J.L."/>
            <person name="Fitzpatrick D.A."/>
            <person name="Frisvad J.C."/>
            <person name="Nielsen K.L."/>
        </authorList>
    </citation>
    <scope>NUCLEOTIDE SEQUENCE</scope>
    <source>
        <strain evidence="1">IBT 29864</strain>
    </source>
</reference>
<reference evidence="1" key="1">
    <citation type="submission" date="2022-11" db="EMBL/GenBank/DDBJ databases">
        <authorList>
            <person name="Petersen C."/>
        </authorList>
    </citation>
    <scope>NUCLEOTIDE SEQUENCE</scope>
    <source>
        <strain evidence="1">IBT 29864</strain>
    </source>
</reference>
<protein>
    <submittedName>
        <fullName evidence="1">Uncharacterized protein</fullName>
    </submittedName>
</protein>
<dbReference type="GeneID" id="81444596"/>
<proteinExistence type="predicted"/>
<gene>
    <name evidence="1" type="ORF">N7496_012504</name>
</gene>
<keyword evidence="2" id="KW-1185">Reference proteome</keyword>